<feature type="non-terminal residue" evidence="1">
    <location>
        <position position="1"/>
    </location>
</feature>
<accession>A0ABQ8QHL1</accession>
<organism evidence="1 2">
    <name type="scientific">Lentinula boryana</name>
    <dbReference type="NCBI Taxonomy" id="40481"/>
    <lineage>
        <taxon>Eukaryota</taxon>
        <taxon>Fungi</taxon>
        <taxon>Dikarya</taxon>
        <taxon>Basidiomycota</taxon>
        <taxon>Agaricomycotina</taxon>
        <taxon>Agaricomycetes</taxon>
        <taxon>Agaricomycetidae</taxon>
        <taxon>Agaricales</taxon>
        <taxon>Marasmiineae</taxon>
        <taxon>Omphalotaceae</taxon>
        <taxon>Lentinula</taxon>
    </lineage>
</organism>
<proteinExistence type="predicted"/>
<evidence type="ECO:0008006" key="3">
    <source>
        <dbReference type="Google" id="ProtNLM"/>
    </source>
</evidence>
<reference evidence="1" key="1">
    <citation type="submission" date="2022-08" db="EMBL/GenBank/DDBJ databases">
        <authorList>
            <consortium name="DOE Joint Genome Institute"/>
            <person name="Min B."/>
            <person name="Riley R."/>
            <person name="Sierra-Patev S."/>
            <person name="Naranjo-Ortiz M."/>
            <person name="Looney B."/>
            <person name="Konkel Z."/>
            <person name="Slot J.C."/>
            <person name="Sakamoto Y."/>
            <person name="Steenwyk J.L."/>
            <person name="Rokas A."/>
            <person name="Carro J."/>
            <person name="Camarero S."/>
            <person name="Ferreira P."/>
            <person name="Molpeceres G."/>
            <person name="Ruiz-Duenas F.J."/>
            <person name="Serrano A."/>
            <person name="Henrissat B."/>
            <person name="Drula E."/>
            <person name="Hughes K.W."/>
            <person name="Mata J.L."/>
            <person name="Ishikawa N.K."/>
            <person name="Vargas-Isla R."/>
            <person name="Ushijima S."/>
            <person name="Smith C.A."/>
            <person name="Ahrendt S."/>
            <person name="Andreopoulos W."/>
            <person name="He G."/>
            <person name="Labutti K."/>
            <person name="Lipzen A."/>
            <person name="Ng V."/>
            <person name="Sandor L."/>
            <person name="Barry K."/>
            <person name="Martinez A.T."/>
            <person name="Xiao Y."/>
            <person name="Gibbons J.G."/>
            <person name="Terashima K."/>
            <person name="Hibbett D.S."/>
            <person name="Grigoriev I.V."/>
        </authorList>
    </citation>
    <scope>NUCLEOTIDE SEQUENCE</scope>
    <source>
        <strain evidence="1">TFB10827</strain>
    </source>
</reference>
<dbReference type="EMBL" id="MU790569">
    <property type="protein sequence ID" value="KAJ3998000.1"/>
    <property type="molecule type" value="Genomic_DNA"/>
</dbReference>
<evidence type="ECO:0000313" key="1">
    <source>
        <dbReference type="EMBL" id="KAJ3998000.1"/>
    </source>
</evidence>
<sequence length="157" mass="18107">ICSHCGVINDLNHILTTCKTTGQEIIWSLVENLWKRKQSTLAWFKPTLGDILGCSLARITNPENGKPVTGRNRLWRIIIAKLAHLIWTTRCQRVITNEGRHPSKSELQNRWTKMINDRLELNCRLTNLKLSTKAIPKELVLQTWKGTLNNEEELLND</sequence>
<evidence type="ECO:0000313" key="2">
    <source>
        <dbReference type="Proteomes" id="UP001163828"/>
    </source>
</evidence>
<gene>
    <name evidence="1" type="ORF">F5050DRAFT_1568189</name>
</gene>
<protein>
    <recommendedName>
        <fullName evidence="3">Reverse transcriptase zinc-binding domain-containing protein</fullName>
    </recommendedName>
</protein>
<keyword evidence="2" id="KW-1185">Reference proteome</keyword>
<comment type="caution">
    <text evidence="1">The sequence shown here is derived from an EMBL/GenBank/DDBJ whole genome shotgun (WGS) entry which is preliminary data.</text>
</comment>
<name>A0ABQ8QHL1_9AGAR</name>
<dbReference type="Proteomes" id="UP001163828">
    <property type="component" value="Unassembled WGS sequence"/>
</dbReference>